<name>A0ABQ1W3Z4_9BACL</name>
<dbReference type="EMBL" id="BMIW01000036">
    <property type="protein sequence ID" value="GGG13492.1"/>
    <property type="molecule type" value="Genomic_DNA"/>
</dbReference>
<evidence type="ECO:0000256" key="1">
    <source>
        <dbReference type="SAM" id="MobiDB-lite"/>
    </source>
</evidence>
<comment type="caution">
    <text evidence="2">The sequence shown here is derived from an EMBL/GenBank/DDBJ whole genome shotgun (WGS) entry which is preliminary data.</text>
</comment>
<organism evidence="2 3">
    <name type="scientific">Paenibacillus aceti</name>
    <dbReference type="NCBI Taxonomy" id="1820010"/>
    <lineage>
        <taxon>Bacteria</taxon>
        <taxon>Bacillati</taxon>
        <taxon>Bacillota</taxon>
        <taxon>Bacilli</taxon>
        <taxon>Bacillales</taxon>
        <taxon>Paenibacillaceae</taxon>
        <taxon>Paenibacillus</taxon>
    </lineage>
</organism>
<dbReference type="RefSeq" id="WP_229717155.1">
    <property type="nucleotide sequence ID" value="NZ_BMIW01000036.1"/>
</dbReference>
<gene>
    <name evidence="2" type="ORF">GCM10010913_39100</name>
</gene>
<proteinExistence type="predicted"/>
<accession>A0ABQ1W3Z4</accession>
<reference evidence="3" key="1">
    <citation type="journal article" date="2019" name="Int. J. Syst. Evol. Microbiol.">
        <title>The Global Catalogue of Microorganisms (GCM) 10K type strain sequencing project: providing services to taxonomists for standard genome sequencing and annotation.</title>
        <authorList>
            <consortium name="The Broad Institute Genomics Platform"/>
            <consortium name="The Broad Institute Genome Sequencing Center for Infectious Disease"/>
            <person name="Wu L."/>
            <person name="Ma J."/>
        </authorList>
    </citation>
    <scope>NUCLEOTIDE SEQUENCE [LARGE SCALE GENOMIC DNA]</scope>
    <source>
        <strain evidence="3">CGMCC 1.15420</strain>
    </source>
</reference>
<dbReference type="Proteomes" id="UP000608420">
    <property type="component" value="Unassembled WGS sequence"/>
</dbReference>
<feature type="region of interest" description="Disordered" evidence="1">
    <location>
        <begin position="1"/>
        <end position="26"/>
    </location>
</feature>
<keyword evidence="3" id="KW-1185">Reference proteome</keyword>
<evidence type="ECO:0000313" key="2">
    <source>
        <dbReference type="EMBL" id="GGG13492.1"/>
    </source>
</evidence>
<evidence type="ECO:0000313" key="3">
    <source>
        <dbReference type="Proteomes" id="UP000608420"/>
    </source>
</evidence>
<sequence length="82" mass="9305">MEANKKTKQVKDLDAAADMSAEAQTEDQVRSEVRYSKAQFLASQFYPGVLKDILAVVLEDGERYTKLEAEARINQFKHRGVK</sequence>
<protein>
    <submittedName>
        <fullName evidence="2">Uncharacterized protein</fullName>
    </submittedName>
</protein>